<evidence type="ECO:0000313" key="2">
    <source>
        <dbReference type="Proteomes" id="UP000828390"/>
    </source>
</evidence>
<sequence length="52" mass="5591">MSLTHNIVGSELTLEWVDGLPGYSPIYGHLIQVNSTGEYALNVCVCGSHLSD</sequence>
<gene>
    <name evidence="1" type="ORF">DPMN_029845</name>
</gene>
<dbReference type="Proteomes" id="UP000828390">
    <property type="component" value="Unassembled WGS sequence"/>
</dbReference>
<reference evidence="1" key="2">
    <citation type="submission" date="2020-11" db="EMBL/GenBank/DDBJ databases">
        <authorList>
            <person name="McCartney M.A."/>
            <person name="Auch B."/>
            <person name="Kono T."/>
            <person name="Mallez S."/>
            <person name="Becker A."/>
            <person name="Gohl D.M."/>
            <person name="Silverstein K.A.T."/>
            <person name="Koren S."/>
            <person name="Bechman K.B."/>
            <person name="Herman A."/>
            <person name="Abrahante J.E."/>
            <person name="Garbe J."/>
        </authorList>
    </citation>
    <scope>NUCLEOTIDE SEQUENCE</scope>
    <source>
        <strain evidence="1">Duluth1</strain>
        <tissue evidence="1">Whole animal</tissue>
    </source>
</reference>
<keyword evidence="2" id="KW-1185">Reference proteome</keyword>
<dbReference type="AlphaFoldDB" id="A0A9D4RFN8"/>
<name>A0A9D4RFN8_DREPO</name>
<protein>
    <submittedName>
        <fullName evidence="1">Uncharacterized protein</fullName>
    </submittedName>
</protein>
<evidence type="ECO:0000313" key="1">
    <source>
        <dbReference type="EMBL" id="KAH3866746.1"/>
    </source>
</evidence>
<accession>A0A9D4RFN8</accession>
<reference evidence="1" key="1">
    <citation type="journal article" date="2019" name="bioRxiv">
        <title>The Genome of the Zebra Mussel, Dreissena polymorpha: A Resource for Invasive Species Research.</title>
        <authorList>
            <person name="McCartney M.A."/>
            <person name="Auch B."/>
            <person name="Kono T."/>
            <person name="Mallez S."/>
            <person name="Zhang Y."/>
            <person name="Obille A."/>
            <person name="Becker A."/>
            <person name="Abrahante J.E."/>
            <person name="Garbe J."/>
            <person name="Badalamenti J.P."/>
            <person name="Herman A."/>
            <person name="Mangelson H."/>
            <person name="Liachko I."/>
            <person name="Sullivan S."/>
            <person name="Sone E.D."/>
            <person name="Koren S."/>
            <person name="Silverstein K.A.T."/>
            <person name="Beckman K.B."/>
            <person name="Gohl D.M."/>
        </authorList>
    </citation>
    <scope>NUCLEOTIDE SEQUENCE</scope>
    <source>
        <strain evidence="1">Duluth1</strain>
        <tissue evidence="1">Whole animal</tissue>
    </source>
</reference>
<comment type="caution">
    <text evidence="1">The sequence shown here is derived from an EMBL/GenBank/DDBJ whole genome shotgun (WGS) entry which is preliminary data.</text>
</comment>
<proteinExistence type="predicted"/>
<dbReference type="EMBL" id="JAIWYP010000002">
    <property type="protein sequence ID" value="KAH3866746.1"/>
    <property type="molecule type" value="Genomic_DNA"/>
</dbReference>
<organism evidence="1 2">
    <name type="scientific">Dreissena polymorpha</name>
    <name type="common">Zebra mussel</name>
    <name type="synonym">Mytilus polymorpha</name>
    <dbReference type="NCBI Taxonomy" id="45954"/>
    <lineage>
        <taxon>Eukaryota</taxon>
        <taxon>Metazoa</taxon>
        <taxon>Spiralia</taxon>
        <taxon>Lophotrochozoa</taxon>
        <taxon>Mollusca</taxon>
        <taxon>Bivalvia</taxon>
        <taxon>Autobranchia</taxon>
        <taxon>Heteroconchia</taxon>
        <taxon>Euheterodonta</taxon>
        <taxon>Imparidentia</taxon>
        <taxon>Neoheterodontei</taxon>
        <taxon>Myida</taxon>
        <taxon>Dreissenoidea</taxon>
        <taxon>Dreissenidae</taxon>
        <taxon>Dreissena</taxon>
    </lineage>
</organism>